<feature type="domain" description="PIN" evidence="1">
    <location>
        <begin position="3"/>
        <end position="128"/>
    </location>
</feature>
<dbReference type="AlphaFoldDB" id="A0A2A4I6V3"/>
<reference evidence="2 3" key="1">
    <citation type="submission" date="2017-09" db="EMBL/GenBank/DDBJ databases">
        <title>Sphingomonas adhaesiva DSM 7418, whole genome shotgun sequence.</title>
        <authorList>
            <person name="Feng G."/>
            <person name="Zhu H."/>
        </authorList>
    </citation>
    <scope>NUCLEOTIDE SEQUENCE [LARGE SCALE GENOMIC DNA]</scope>
    <source>
        <strain evidence="2 3">DSM 7418</strain>
    </source>
</reference>
<dbReference type="InterPro" id="IPR029060">
    <property type="entry name" value="PIN-like_dom_sf"/>
</dbReference>
<dbReference type="InterPro" id="IPR002716">
    <property type="entry name" value="PIN_dom"/>
</dbReference>
<sequence length="136" mass="14326">MKVFVDASAIAAIIGREPEATTLADVLGIMSARLTSPIAIWEAARAVERIRGVDVGEAHALILDFLSDARIDTVAVEPADADGAVDAHVRFGKGVNAAALNMGDCFAYAATRRHADMILFKGEDFALTDLKDATLG</sequence>
<dbReference type="EMBL" id="NWVC01000004">
    <property type="protein sequence ID" value="PCG14215.1"/>
    <property type="molecule type" value="Genomic_DNA"/>
</dbReference>
<name>A0A2A4I6V3_9SPHN</name>
<evidence type="ECO:0000313" key="3">
    <source>
        <dbReference type="Proteomes" id="UP000218323"/>
    </source>
</evidence>
<proteinExistence type="predicted"/>
<dbReference type="RefSeq" id="WP_066711895.1">
    <property type="nucleotide sequence ID" value="NZ_JBHIWA010000086.1"/>
</dbReference>
<dbReference type="Proteomes" id="UP000218323">
    <property type="component" value="Unassembled WGS sequence"/>
</dbReference>
<dbReference type="SUPFAM" id="SSF88723">
    <property type="entry name" value="PIN domain-like"/>
    <property type="match status" value="1"/>
</dbReference>
<protein>
    <submittedName>
        <fullName evidence="2">PIN domain nuclease</fullName>
    </submittedName>
</protein>
<dbReference type="Pfam" id="PF01850">
    <property type="entry name" value="PIN"/>
    <property type="match status" value="1"/>
</dbReference>
<organism evidence="2 3">
    <name type="scientific">Sphingomonas adhaesiva</name>
    <dbReference type="NCBI Taxonomy" id="28212"/>
    <lineage>
        <taxon>Bacteria</taxon>
        <taxon>Pseudomonadati</taxon>
        <taxon>Pseudomonadota</taxon>
        <taxon>Alphaproteobacteria</taxon>
        <taxon>Sphingomonadales</taxon>
        <taxon>Sphingomonadaceae</taxon>
        <taxon>Sphingomonas</taxon>
    </lineage>
</organism>
<evidence type="ECO:0000313" key="2">
    <source>
        <dbReference type="EMBL" id="PCG14215.1"/>
    </source>
</evidence>
<dbReference type="Gene3D" id="3.40.50.1010">
    <property type="entry name" value="5'-nuclease"/>
    <property type="match status" value="1"/>
</dbReference>
<comment type="caution">
    <text evidence="2">The sequence shown here is derived from an EMBL/GenBank/DDBJ whole genome shotgun (WGS) entry which is preliminary data.</text>
</comment>
<evidence type="ECO:0000259" key="1">
    <source>
        <dbReference type="Pfam" id="PF01850"/>
    </source>
</evidence>
<dbReference type="CDD" id="cd09871">
    <property type="entry name" value="PIN_MtVapC28-VapC30-like"/>
    <property type="match status" value="1"/>
</dbReference>
<accession>A0A2A4I6V3</accession>
<keyword evidence="3" id="KW-1185">Reference proteome</keyword>
<gene>
    <name evidence="2" type="ORF">COA07_10485</name>
</gene>